<protein>
    <submittedName>
        <fullName evidence="6">Molybdate transport system substrate-binding protein</fullName>
    </submittedName>
</protein>
<dbReference type="GO" id="GO:0046872">
    <property type="term" value="F:metal ion binding"/>
    <property type="evidence" value="ECO:0007669"/>
    <property type="project" value="UniProtKB-KW"/>
</dbReference>
<dbReference type="OrthoDB" id="9786399at2"/>
<dbReference type="PANTHER" id="PTHR30632">
    <property type="entry name" value="MOLYBDATE-BINDING PERIPLASMIC PROTEIN"/>
    <property type="match status" value="1"/>
</dbReference>
<gene>
    <name evidence="6" type="ORF">SAMN02745885_01512</name>
</gene>
<dbReference type="PANTHER" id="PTHR30632:SF0">
    <property type="entry name" value="SULFATE-BINDING PROTEIN"/>
    <property type="match status" value="1"/>
</dbReference>
<dbReference type="RefSeq" id="WP_078665578.1">
    <property type="nucleotide sequence ID" value="NZ_FUXM01000016.1"/>
</dbReference>
<evidence type="ECO:0000256" key="2">
    <source>
        <dbReference type="ARBA" id="ARBA00022723"/>
    </source>
</evidence>
<dbReference type="Proteomes" id="UP000189933">
    <property type="component" value="Unassembled WGS sequence"/>
</dbReference>
<name>A0A1T4Q4A2_9FIRM</name>
<evidence type="ECO:0000256" key="4">
    <source>
        <dbReference type="PIRSR" id="PIRSR004846-1"/>
    </source>
</evidence>
<dbReference type="GO" id="GO:0015689">
    <property type="term" value="P:molybdate ion transport"/>
    <property type="evidence" value="ECO:0007669"/>
    <property type="project" value="InterPro"/>
</dbReference>
<dbReference type="PIRSF" id="PIRSF004846">
    <property type="entry name" value="ModA"/>
    <property type="match status" value="1"/>
</dbReference>
<comment type="similarity">
    <text evidence="1">Belongs to the bacterial solute-binding protein ModA family.</text>
</comment>
<organism evidence="6 7">
    <name type="scientific">Carboxydocella sporoproducens DSM 16521</name>
    <dbReference type="NCBI Taxonomy" id="1121270"/>
    <lineage>
        <taxon>Bacteria</taxon>
        <taxon>Bacillati</taxon>
        <taxon>Bacillota</taxon>
        <taxon>Clostridia</taxon>
        <taxon>Eubacteriales</taxon>
        <taxon>Clostridiales Family XVI. Incertae Sedis</taxon>
        <taxon>Carboxydocella</taxon>
    </lineage>
</organism>
<evidence type="ECO:0000313" key="6">
    <source>
        <dbReference type="EMBL" id="SJZ98367.1"/>
    </source>
</evidence>
<dbReference type="Gene3D" id="3.40.190.10">
    <property type="entry name" value="Periplasmic binding protein-like II"/>
    <property type="match status" value="2"/>
</dbReference>
<evidence type="ECO:0000256" key="1">
    <source>
        <dbReference type="ARBA" id="ARBA00009175"/>
    </source>
</evidence>
<feature type="signal peptide" evidence="5">
    <location>
        <begin position="1"/>
        <end position="21"/>
    </location>
</feature>
<dbReference type="InterPro" id="IPR005950">
    <property type="entry name" value="ModA"/>
</dbReference>
<keyword evidence="4" id="KW-0500">Molybdenum</keyword>
<accession>A0A1T4Q4A2</accession>
<dbReference type="NCBIfam" id="TIGR01256">
    <property type="entry name" value="modA"/>
    <property type="match status" value="1"/>
</dbReference>
<dbReference type="AlphaFoldDB" id="A0A1T4Q4A2"/>
<evidence type="ECO:0000256" key="5">
    <source>
        <dbReference type="SAM" id="SignalP"/>
    </source>
</evidence>
<dbReference type="InterPro" id="IPR050682">
    <property type="entry name" value="ModA/WtpA"/>
</dbReference>
<reference evidence="7" key="1">
    <citation type="submission" date="2017-02" db="EMBL/GenBank/DDBJ databases">
        <authorList>
            <person name="Varghese N."/>
            <person name="Submissions S."/>
        </authorList>
    </citation>
    <scope>NUCLEOTIDE SEQUENCE [LARGE SCALE GENOMIC DNA]</scope>
    <source>
        <strain evidence="7">DSM 16521</strain>
    </source>
</reference>
<dbReference type="PROSITE" id="PS51257">
    <property type="entry name" value="PROKAR_LIPOPROTEIN"/>
    <property type="match status" value="1"/>
</dbReference>
<keyword evidence="2 4" id="KW-0479">Metal-binding</keyword>
<evidence type="ECO:0000256" key="3">
    <source>
        <dbReference type="ARBA" id="ARBA00022729"/>
    </source>
</evidence>
<proteinExistence type="inferred from homology"/>
<keyword evidence="7" id="KW-1185">Reference proteome</keyword>
<feature type="chain" id="PRO_5038752007" evidence="5">
    <location>
        <begin position="22"/>
        <end position="264"/>
    </location>
</feature>
<feature type="binding site" evidence="4">
    <location>
        <position position="66"/>
    </location>
    <ligand>
        <name>molybdate</name>
        <dbReference type="ChEBI" id="CHEBI:36264"/>
    </ligand>
</feature>
<keyword evidence="3 5" id="KW-0732">Signal</keyword>
<sequence length="264" mass="28578">MQSRKTVLLLVFMLLAGILTGCTTAQKAKEPLTIFAGSAVKPPLEEVVQAFTARTGIPVQASYGGSGTMLSQMLLAQKGDLYIPGSHDFMDIAETKQAVKPESRKIVAYLVPAIVVPKGNPKGIKTLADLARPGVKVGIAEPKTVCLGLYAKDIFAKNGLTAAIEKNIVVTPKSCEDTATVAALNQVDAVIGWTVFDNWNPEKLEVIPLPKEQLVKIGNIPVAISRFSQQPETAQKFIDFLTSERGKEIFRKHGYAVDEKEVKF</sequence>
<dbReference type="CDD" id="cd13517">
    <property type="entry name" value="PBP2_ModA3_like"/>
    <property type="match status" value="1"/>
</dbReference>
<evidence type="ECO:0000313" key="7">
    <source>
        <dbReference type="Proteomes" id="UP000189933"/>
    </source>
</evidence>
<dbReference type="SUPFAM" id="SSF53850">
    <property type="entry name" value="Periplasmic binding protein-like II"/>
    <property type="match status" value="1"/>
</dbReference>
<dbReference type="EMBL" id="FUXM01000016">
    <property type="protein sequence ID" value="SJZ98367.1"/>
    <property type="molecule type" value="Genomic_DNA"/>
</dbReference>
<dbReference type="GO" id="GO:0030973">
    <property type="term" value="F:molybdate ion binding"/>
    <property type="evidence" value="ECO:0007669"/>
    <property type="project" value="TreeGrafter"/>
</dbReference>
<dbReference type="Pfam" id="PF13531">
    <property type="entry name" value="SBP_bac_11"/>
    <property type="match status" value="1"/>
</dbReference>